<accession>A0A314XJA3</accession>
<proteinExistence type="predicted"/>
<dbReference type="AlphaFoldDB" id="A0A314XJA3"/>
<organism evidence="1 2">
    <name type="scientific">Prunus yedoensis var. nudiflora</name>
    <dbReference type="NCBI Taxonomy" id="2094558"/>
    <lineage>
        <taxon>Eukaryota</taxon>
        <taxon>Viridiplantae</taxon>
        <taxon>Streptophyta</taxon>
        <taxon>Embryophyta</taxon>
        <taxon>Tracheophyta</taxon>
        <taxon>Spermatophyta</taxon>
        <taxon>Magnoliopsida</taxon>
        <taxon>eudicotyledons</taxon>
        <taxon>Gunneridae</taxon>
        <taxon>Pentapetalae</taxon>
        <taxon>rosids</taxon>
        <taxon>fabids</taxon>
        <taxon>Rosales</taxon>
        <taxon>Rosaceae</taxon>
        <taxon>Amygdaloideae</taxon>
        <taxon>Amygdaleae</taxon>
        <taxon>Prunus</taxon>
    </lineage>
</organism>
<dbReference type="Proteomes" id="UP000250321">
    <property type="component" value="Unassembled WGS sequence"/>
</dbReference>
<reference evidence="1 2" key="1">
    <citation type="submission" date="2018-02" db="EMBL/GenBank/DDBJ databases">
        <title>Draft genome of wild Prunus yedoensis var. nudiflora.</title>
        <authorList>
            <person name="Baek S."/>
            <person name="Kim J.-H."/>
            <person name="Choi K."/>
            <person name="Kim G.-B."/>
            <person name="Cho A."/>
            <person name="Jang H."/>
            <person name="Shin C.-H."/>
            <person name="Yu H.-J."/>
            <person name="Mun J.-H."/>
        </authorList>
    </citation>
    <scope>NUCLEOTIDE SEQUENCE [LARGE SCALE GENOMIC DNA]</scope>
    <source>
        <strain evidence="2">cv. Jeju island</strain>
        <tissue evidence="1">Leaf</tissue>
    </source>
</reference>
<protein>
    <submittedName>
        <fullName evidence="1">Uncharacterized protein</fullName>
    </submittedName>
</protein>
<dbReference type="EMBL" id="PJQY01002627">
    <property type="protein sequence ID" value="PQP92018.1"/>
    <property type="molecule type" value="Genomic_DNA"/>
</dbReference>
<evidence type="ECO:0000313" key="2">
    <source>
        <dbReference type="Proteomes" id="UP000250321"/>
    </source>
</evidence>
<name>A0A314XJA3_PRUYE</name>
<sequence>MVLDDWNKLTYLSRRSSASEAAFLRLLRLSSTPQISASASKAGEANLSKITCKAGDKTMLAAASISSSDKAEMVAKMVRIVGSGNGMDLNKWRISI</sequence>
<gene>
    <name evidence="1" type="ORF">Pyn_08530</name>
</gene>
<keyword evidence="2" id="KW-1185">Reference proteome</keyword>
<comment type="caution">
    <text evidence="1">The sequence shown here is derived from an EMBL/GenBank/DDBJ whole genome shotgun (WGS) entry which is preliminary data.</text>
</comment>
<evidence type="ECO:0000313" key="1">
    <source>
        <dbReference type="EMBL" id="PQP92018.1"/>
    </source>
</evidence>